<dbReference type="EMBL" id="RKHO01000001">
    <property type="protein sequence ID" value="ROR90758.1"/>
    <property type="molecule type" value="Genomic_DNA"/>
</dbReference>
<dbReference type="InterPro" id="IPR000835">
    <property type="entry name" value="HTH_MarR-typ"/>
</dbReference>
<evidence type="ECO:0000256" key="2">
    <source>
        <dbReference type="ARBA" id="ARBA00023125"/>
    </source>
</evidence>
<proteinExistence type="predicted"/>
<dbReference type="InterPro" id="IPR039422">
    <property type="entry name" value="MarR/SlyA-like"/>
</dbReference>
<dbReference type="Pfam" id="PF01047">
    <property type="entry name" value="MarR"/>
    <property type="match status" value="1"/>
</dbReference>
<dbReference type="InterPro" id="IPR023187">
    <property type="entry name" value="Tscrpt_reg_MarR-type_CS"/>
</dbReference>
<keyword evidence="2 5" id="KW-0238">DNA-binding</keyword>
<name>A0A3N2CTM8_9ACTN</name>
<keyword evidence="3" id="KW-0804">Transcription</keyword>
<dbReference type="PANTHER" id="PTHR33164">
    <property type="entry name" value="TRANSCRIPTIONAL REGULATOR, MARR FAMILY"/>
    <property type="match status" value="1"/>
</dbReference>
<dbReference type="InterPro" id="IPR036388">
    <property type="entry name" value="WH-like_DNA-bd_sf"/>
</dbReference>
<gene>
    <name evidence="5" type="ORF">EDD33_1606</name>
</gene>
<evidence type="ECO:0000256" key="3">
    <source>
        <dbReference type="ARBA" id="ARBA00023163"/>
    </source>
</evidence>
<evidence type="ECO:0000256" key="1">
    <source>
        <dbReference type="ARBA" id="ARBA00023015"/>
    </source>
</evidence>
<comment type="caution">
    <text evidence="5">The sequence shown here is derived from an EMBL/GenBank/DDBJ whole genome shotgun (WGS) entry which is preliminary data.</text>
</comment>
<dbReference type="PROSITE" id="PS50995">
    <property type="entry name" value="HTH_MARR_2"/>
    <property type="match status" value="1"/>
</dbReference>
<accession>A0A3N2CTM8</accession>
<keyword evidence="1" id="KW-0805">Transcription regulation</keyword>
<dbReference type="GO" id="GO:0006950">
    <property type="term" value="P:response to stress"/>
    <property type="evidence" value="ECO:0007669"/>
    <property type="project" value="TreeGrafter"/>
</dbReference>
<dbReference type="GO" id="GO:0003677">
    <property type="term" value="F:DNA binding"/>
    <property type="evidence" value="ECO:0007669"/>
    <property type="project" value="UniProtKB-KW"/>
</dbReference>
<feature type="domain" description="HTH marR-type" evidence="4">
    <location>
        <begin position="2"/>
        <end position="134"/>
    </location>
</feature>
<evidence type="ECO:0000313" key="6">
    <source>
        <dbReference type="Proteomes" id="UP000281738"/>
    </source>
</evidence>
<dbReference type="Gene3D" id="1.10.10.10">
    <property type="entry name" value="Winged helix-like DNA-binding domain superfamily/Winged helix DNA-binding domain"/>
    <property type="match status" value="1"/>
</dbReference>
<reference evidence="5 6" key="1">
    <citation type="submission" date="2018-11" db="EMBL/GenBank/DDBJ databases">
        <title>Sequencing the genomes of 1000 actinobacteria strains.</title>
        <authorList>
            <person name="Klenk H.-P."/>
        </authorList>
    </citation>
    <scope>NUCLEOTIDE SEQUENCE [LARGE SCALE GENOMIC DNA]</scope>
    <source>
        <strain evidence="5 6">DSM 12652</strain>
    </source>
</reference>
<dbReference type="PROSITE" id="PS01117">
    <property type="entry name" value="HTH_MARR_1"/>
    <property type="match status" value="1"/>
</dbReference>
<dbReference type="GO" id="GO:0003700">
    <property type="term" value="F:DNA-binding transcription factor activity"/>
    <property type="evidence" value="ECO:0007669"/>
    <property type="project" value="InterPro"/>
</dbReference>
<evidence type="ECO:0000313" key="5">
    <source>
        <dbReference type="EMBL" id="ROR90758.1"/>
    </source>
</evidence>
<protein>
    <submittedName>
        <fullName evidence="5">DNA-binding MarR family transcriptional regulator</fullName>
    </submittedName>
</protein>
<dbReference type="SMART" id="SM00347">
    <property type="entry name" value="HTH_MARR"/>
    <property type="match status" value="1"/>
</dbReference>
<sequence>MSRGLFDTLLLVTHLLRQDMARAFDGTPLTEARVAVLWVLQTTGPSTQQQVAAALEVSARNVSALVDALEGSGHVVRTPHPTDRRAVLLELTPTAGELMARMQVEHAVAEAALREAVAPEDRAAFERGLDAVATRLQELVETERGAVS</sequence>
<dbReference type="PANTHER" id="PTHR33164:SF43">
    <property type="entry name" value="HTH-TYPE TRANSCRIPTIONAL REPRESSOR YETL"/>
    <property type="match status" value="1"/>
</dbReference>
<dbReference type="InterPro" id="IPR036390">
    <property type="entry name" value="WH_DNA-bd_sf"/>
</dbReference>
<evidence type="ECO:0000259" key="4">
    <source>
        <dbReference type="PROSITE" id="PS50995"/>
    </source>
</evidence>
<dbReference type="Proteomes" id="UP000281738">
    <property type="component" value="Unassembled WGS sequence"/>
</dbReference>
<dbReference type="RefSeq" id="WP_211332461.1">
    <property type="nucleotide sequence ID" value="NZ_RKHO01000001.1"/>
</dbReference>
<dbReference type="AlphaFoldDB" id="A0A3N2CTM8"/>
<dbReference type="SUPFAM" id="SSF46785">
    <property type="entry name" value="Winged helix' DNA-binding domain"/>
    <property type="match status" value="1"/>
</dbReference>
<keyword evidence="6" id="KW-1185">Reference proteome</keyword>
<organism evidence="5 6">
    <name type="scientific">Nocardioides aurantiacus</name>
    <dbReference type="NCBI Taxonomy" id="86796"/>
    <lineage>
        <taxon>Bacteria</taxon>
        <taxon>Bacillati</taxon>
        <taxon>Actinomycetota</taxon>
        <taxon>Actinomycetes</taxon>
        <taxon>Propionibacteriales</taxon>
        <taxon>Nocardioidaceae</taxon>
        <taxon>Nocardioides</taxon>
    </lineage>
</organism>
<dbReference type="PRINTS" id="PR00598">
    <property type="entry name" value="HTHMARR"/>
</dbReference>